<sequence length="267" mass="30009">MQSARTLNEIVQRRPPGVTGHQWSCATRTRFDFVVFAADRHSPLFGVEFDDPGEHTLDTRRSQRMKHAVWAAVDLPVLVVESPTLRPAVHGRGIVDYVVDARAYAAAAPEHDDESQVEGFCAPPTYRDIIGRLPDGRSGFVNDLGAVARAAAIEAYVDRQLADPIIRGLHVEWRDGCAEGWGWIEVRDGEYIFERTRVAPYRFSCGVDPGRLAEDLAALAIGEQLKVLVSTEPPLRTRRQLEHELVELLRRHDEMAGDYLFDHISFE</sequence>
<evidence type="ECO:0000313" key="1">
    <source>
        <dbReference type="EMBL" id="MBB4962451.1"/>
    </source>
</evidence>
<dbReference type="RefSeq" id="WP_184538665.1">
    <property type="nucleotide sequence ID" value="NZ_JACHJW010000001.1"/>
</dbReference>
<comment type="caution">
    <text evidence="1">The sequence shown here is derived from an EMBL/GenBank/DDBJ whole genome shotgun (WGS) entry which is preliminary data.</text>
</comment>
<accession>A0A7W7SWY1</accession>
<dbReference type="Proteomes" id="UP000578819">
    <property type="component" value="Unassembled WGS sequence"/>
</dbReference>
<keyword evidence="2" id="KW-1185">Reference proteome</keyword>
<dbReference type="AlphaFoldDB" id="A0A7W7SWY1"/>
<protein>
    <recommendedName>
        <fullName evidence="3">DUF2726 domain-containing protein</fullName>
    </recommendedName>
</protein>
<evidence type="ECO:0008006" key="3">
    <source>
        <dbReference type="Google" id="ProtNLM"/>
    </source>
</evidence>
<evidence type="ECO:0000313" key="2">
    <source>
        <dbReference type="Proteomes" id="UP000578819"/>
    </source>
</evidence>
<proteinExistence type="predicted"/>
<name>A0A7W7SWY1_9ACTN</name>
<gene>
    <name evidence="1" type="ORF">FHR38_006184</name>
</gene>
<organism evidence="1 2">
    <name type="scientific">Micromonospora polyrhachis</name>
    <dbReference type="NCBI Taxonomy" id="1282883"/>
    <lineage>
        <taxon>Bacteria</taxon>
        <taxon>Bacillati</taxon>
        <taxon>Actinomycetota</taxon>
        <taxon>Actinomycetes</taxon>
        <taxon>Micromonosporales</taxon>
        <taxon>Micromonosporaceae</taxon>
        <taxon>Micromonospora</taxon>
    </lineage>
</organism>
<reference evidence="1 2" key="1">
    <citation type="submission" date="2020-08" db="EMBL/GenBank/DDBJ databases">
        <title>Sequencing the genomes of 1000 actinobacteria strains.</title>
        <authorList>
            <person name="Klenk H.-P."/>
        </authorList>
    </citation>
    <scope>NUCLEOTIDE SEQUENCE [LARGE SCALE GENOMIC DNA]</scope>
    <source>
        <strain evidence="1 2">DSM 45886</strain>
    </source>
</reference>
<dbReference type="EMBL" id="JACHJW010000001">
    <property type="protein sequence ID" value="MBB4962451.1"/>
    <property type="molecule type" value="Genomic_DNA"/>
</dbReference>